<accession>A0A433WAC5</accession>
<dbReference type="Pfam" id="PF01497">
    <property type="entry name" value="Peripla_BP_2"/>
    <property type="match status" value="1"/>
</dbReference>
<evidence type="ECO:0000313" key="2">
    <source>
        <dbReference type="EMBL" id="NSL86730.1"/>
    </source>
</evidence>
<dbReference type="EMBL" id="RIAR02000001">
    <property type="protein sequence ID" value="NSL86730.1"/>
    <property type="molecule type" value="Genomic_DNA"/>
</dbReference>
<protein>
    <submittedName>
        <fullName evidence="2">ABC transporter substrate-binding protein</fullName>
    </submittedName>
</protein>
<dbReference type="PANTHER" id="PTHR30535">
    <property type="entry name" value="VITAMIN B12-BINDING PROTEIN"/>
    <property type="match status" value="1"/>
</dbReference>
<evidence type="ECO:0000313" key="3">
    <source>
        <dbReference type="Proteomes" id="UP000281028"/>
    </source>
</evidence>
<dbReference type="PROSITE" id="PS50983">
    <property type="entry name" value="FE_B12_PBP"/>
    <property type="match status" value="1"/>
</dbReference>
<comment type="caution">
    <text evidence="2">The sequence shown here is derived from an EMBL/GenBank/DDBJ whole genome shotgun (WGS) entry which is preliminary data.</text>
</comment>
<dbReference type="OrthoDB" id="9816357at2"/>
<evidence type="ECO:0000256" key="1">
    <source>
        <dbReference type="ARBA" id="ARBA00022729"/>
    </source>
</evidence>
<dbReference type="RefSeq" id="WP_127044050.1">
    <property type="nucleotide sequence ID" value="NZ_JAABOK010000001.1"/>
</dbReference>
<dbReference type="Proteomes" id="UP000281028">
    <property type="component" value="Unassembled WGS sequence"/>
</dbReference>
<reference evidence="2" key="1">
    <citation type="submission" date="2020-05" db="EMBL/GenBank/DDBJ databases">
        <title>Chitinophaga laudate sp. nov., isolated from a tropical peat swamp.</title>
        <authorList>
            <person name="Goh C.B.S."/>
            <person name="Lee M.S."/>
            <person name="Parimannan S."/>
            <person name="Pasbakhsh P."/>
            <person name="Yule C.M."/>
            <person name="Rajandas H."/>
            <person name="Loke S."/>
            <person name="Croft L."/>
            <person name="Tan J.B.L."/>
        </authorList>
    </citation>
    <scope>NUCLEOTIDE SEQUENCE</scope>
    <source>
        <strain evidence="2">Mgbs1</strain>
    </source>
</reference>
<gene>
    <name evidence="2" type="ORF">ECE50_007810</name>
</gene>
<dbReference type="InterPro" id="IPR050902">
    <property type="entry name" value="ABC_Transporter_SBP"/>
</dbReference>
<dbReference type="InterPro" id="IPR002491">
    <property type="entry name" value="ABC_transptr_periplasmic_BD"/>
</dbReference>
<keyword evidence="1" id="KW-0732">Signal</keyword>
<proteinExistence type="predicted"/>
<dbReference type="SUPFAM" id="SSF53807">
    <property type="entry name" value="Helical backbone' metal receptor"/>
    <property type="match status" value="1"/>
</dbReference>
<dbReference type="PANTHER" id="PTHR30535:SF35">
    <property type="entry name" value="PERIPLASMIC BINDING PROTEIN"/>
    <property type="match status" value="1"/>
</dbReference>
<organism evidence="2 3">
    <name type="scientific">Chitinophaga solisilvae</name>
    <dbReference type="NCBI Taxonomy" id="1233460"/>
    <lineage>
        <taxon>Bacteria</taxon>
        <taxon>Pseudomonadati</taxon>
        <taxon>Bacteroidota</taxon>
        <taxon>Chitinophagia</taxon>
        <taxon>Chitinophagales</taxon>
        <taxon>Chitinophagaceae</taxon>
        <taxon>Chitinophaga</taxon>
    </lineage>
</organism>
<dbReference type="NCBIfam" id="NF038402">
    <property type="entry name" value="TroA_like"/>
    <property type="match status" value="1"/>
</dbReference>
<sequence length="277" mass="31063">MTSSRHWDGNSPRTFRDQLQRTVTLAKAPERIISLVPSQTELLYTLGLEKEVAGITKFCVHPAAWFRSKTRVGGTKNVHADIVRSLQPDLIIANKEENTAADVEALMKDYPVWVSDIRTLEDALEMIAGVGAITCREAAANALISDIQTQFSALQPLTPPVPTAYFIWRNPWMVAGGDTFIRQMMQRCGLQNVFADMPRYPAITPEQLAGSGCRLVLLSSEPYPFKEKHIAELQEILPAARILLVDGEMFSWYGSRLAEAVPYFRQLLDIPAFHFSR</sequence>
<dbReference type="Gene3D" id="3.40.50.1980">
    <property type="entry name" value="Nitrogenase molybdenum iron protein domain"/>
    <property type="match status" value="2"/>
</dbReference>
<keyword evidence="3" id="KW-1185">Reference proteome</keyword>
<dbReference type="InterPro" id="IPR054828">
    <property type="entry name" value="Vit_B12_bind_prot"/>
</dbReference>
<dbReference type="AlphaFoldDB" id="A0A433WAC5"/>
<name>A0A433WAC5_9BACT</name>